<keyword evidence="3" id="KW-1185">Reference proteome</keyword>
<dbReference type="InterPro" id="IPR053151">
    <property type="entry name" value="RNase_H-like"/>
</dbReference>
<dbReference type="SUPFAM" id="SSF53098">
    <property type="entry name" value="Ribonuclease H-like"/>
    <property type="match status" value="1"/>
</dbReference>
<dbReference type="InterPro" id="IPR036397">
    <property type="entry name" value="RNaseH_sf"/>
</dbReference>
<dbReference type="STRING" id="1088818.A0A2I0AJS2"/>
<dbReference type="GO" id="GO:0003676">
    <property type="term" value="F:nucleic acid binding"/>
    <property type="evidence" value="ECO:0007669"/>
    <property type="project" value="InterPro"/>
</dbReference>
<dbReference type="Proteomes" id="UP000236161">
    <property type="component" value="Unassembled WGS sequence"/>
</dbReference>
<sequence length="250" mass="27683">MVIYCISFSANCSHEFNKIQLILRQSERWRHCTTHGELATVESTINLSRCLELSLHLFILTKPKNNLHPTWGTGIPTASKACYPSASHWDPPTPRWIKVNFDGSVKQNGVAGAGEVVRDHQGNFLVATGSKLYAHATLTAEARGALIAVTAAQEWATTADGIWIEGDSAIIIADLQRAARGHPPDKTTAQIADLFCAFKAYRISHVYRAANRAADFVAFFSCLDDTEWRRGMSLPLNFCTILDEDRTFCT</sequence>
<dbReference type="InterPro" id="IPR012337">
    <property type="entry name" value="RNaseH-like_sf"/>
</dbReference>
<evidence type="ECO:0000259" key="1">
    <source>
        <dbReference type="Pfam" id="PF13456"/>
    </source>
</evidence>
<dbReference type="EMBL" id="KZ451978">
    <property type="protein sequence ID" value="PKA55812.1"/>
    <property type="molecule type" value="Genomic_DNA"/>
</dbReference>
<feature type="domain" description="RNase H type-1" evidence="1">
    <location>
        <begin position="100"/>
        <end position="218"/>
    </location>
</feature>
<dbReference type="InterPro" id="IPR044730">
    <property type="entry name" value="RNase_H-like_dom_plant"/>
</dbReference>
<gene>
    <name evidence="2" type="ORF">AXF42_Ash012104</name>
</gene>
<dbReference type="AlphaFoldDB" id="A0A2I0AJS2"/>
<protein>
    <recommendedName>
        <fullName evidence="1">RNase H type-1 domain-containing protein</fullName>
    </recommendedName>
</protein>
<evidence type="ECO:0000313" key="2">
    <source>
        <dbReference type="EMBL" id="PKA55812.1"/>
    </source>
</evidence>
<dbReference type="Gene3D" id="3.30.420.10">
    <property type="entry name" value="Ribonuclease H-like superfamily/Ribonuclease H"/>
    <property type="match status" value="1"/>
</dbReference>
<dbReference type="PANTHER" id="PTHR47723:SF24">
    <property type="entry name" value="RNASE H TYPE-1 DOMAIN-CONTAINING PROTEIN"/>
    <property type="match status" value="1"/>
</dbReference>
<dbReference type="PANTHER" id="PTHR47723">
    <property type="entry name" value="OS05G0353850 PROTEIN"/>
    <property type="match status" value="1"/>
</dbReference>
<proteinExistence type="predicted"/>
<dbReference type="CDD" id="cd06222">
    <property type="entry name" value="RNase_H_like"/>
    <property type="match status" value="1"/>
</dbReference>
<organism evidence="2 3">
    <name type="scientific">Apostasia shenzhenica</name>
    <dbReference type="NCBI Taxonomy" id="1088818"/>
    <lineage>
        <taxon>Eukaryota</taxon>
        <taxon>Viridiplantae</taxon>
        <taxon>Streptophyta</taxon>
        <taxon>Embryophyta</taxon>
        <taxon>Tracheophyta</taxon>
        <taxon>Spermatophyta</taxon>
        <taxon>Magnoliopsida</taxon>
        <taxon>Liliopsida</taxon>
        <taxon>Asparagales</taxon>
        <taxon>Orchidaceae</taxon>
        <taxon>Apostasioideae</taxon>
        <taxon>Apostasia</taxon>
    </lineage>
</organism>
<dbReference type="OrthoDB" id="1906820at2759"/>
<dbReference type="GO" id="GO:0004523">
    <property type="term" value="F:RNA-DNA hybrid ribonuclease activity"/>
    <property type="evidence" value="ECO:0007669"/>
    <property type="project" value="InterPro"/>
</dbReference>
<evidence type="ECO:0000313" key="3">
    <source>
        <dbReference type="Proteomes" id="UP000236161"/>
    </source>
</evidence>
<reference evidence="2 3" key="1">
    <citation type="journal article" date="2017" name="Nature">
        <title>The Apostasia genome and the evolution of orchids.</title>
        <authorList>
            <person name="Zhang G.Q."/>
            <person name="Liu K.W."/>
            <person name="Li Z."/>
            <person name="Lohaus R."/>
            <person name="Hsiao Y.Y."/>
            <person name="Niu S.C."/>
            <person name="Wang J.Y."/>
            <person name="Lin Y.C."/>
            <person name="Xu Q."/>
            <person name="Chen L.J."/>
            <person name="Yoshida K."/>
            <person name="Fujiwara S."/>
            <person name="Wang Z.W."/>
            <person name="Zhang Y.Q."/>
            <person name="Mitsuda N."/>
            <person name="Wang M."/>
            <person name="Liu G.H."/>
            <person name="Pecoraro L."/>
            <person name="Huang H.X."/>
            <person name="Xiao X.J."/>
            <person name="Lin M."/>
            <person name="Wu X.Y."/>
            <person name="Wu W.L."/>
            <person name="Chen Y.Y."/>
            <person name="Chang S.B."/>
            <person name="Sakamoto S."/>
            <person name="Ohme-Takagi M."/>
            <person name="Yagi M."/>
            <person name="Zeng S.J."/>
            <person name="Shen C.Y."/>
            <person name="Yeh C.M."/>
            <person name="Luo Y.B."/>
            <person name="Tsai W.C."/>
            <person name="Van de Peer Y."/>
            <person name="Liu Z.J."/>
        </authorList>
    </citation>
    <scope>NUCLEOTIDE SEQUENCE [LARGE SCALE GENOMIC DNA]</scope>
    <source>
        <strain evidence="3">cv. Shenzhen</strain>
        <tissue evidence="2">Stem</tissue>
    </source>
</reference>
<dbReference type="Pfam" id="PF13456">
    <property type="entry name" value="RVT_3"/>
    <property type="match status" value="1"/>
</dbReference>
<accession>A0A2I0AJS2</accession>
<dbReference type="InterPro" id="IPR002156">
    <property type="entry name" value="RNaseH_domain"/>
</dbReference>
<name>A0A2I0AJS2_9ASPA</name>